<keyword evidence="2" id="KW-1185">Reference proteome</keyword>
<gene>
    <name evidence="1" type="ORF">KPL71_026177</name>
</gene>
<accession>A0ACB8HYA7</accession>
<comment type="caution">
    <text evidence="1">The sequence shown here is derived from an EMBL/GenBank/DDBJ whole genome shotgun (WGS) entry which is preliminary data.</text>
</comment>
<evidence type="ECO:0000313" key="2">
    <source>
        <dbReference type="Proteomes" id="UP000829398"/>
    </source>
</evidence>
<sequence length="1526" mass="170351">MTNQSNSGSSSLSFSFIQPTKLDRTNYLVWRAQIQASIIANGLEGFINGESPCPDRFLSSYENAASRSEAPSSSRRENSDYIDWKKADKLLQSWMLSSMVDNVLIMVVDCDTSLEIWEKLAEMFMSQSKARYMPLKMQIQTTKKGAMSVSDYFNKMKKIADSLAIGGNPLASTDFIMHLLTGLDDNYESLVTTILARLEKDNLTIEEVYSLMLSHETRVEMSKGKVQNELLHDMSANFAQKGQNYNKFNNANQRGFNGGNFDNGKGGYNVDKEVICQICFIPGHGAYKCRNRFNQNFIPRQGRGGFRPRGGFNFRGFPGQPQNMFGRGYGNFYGTATGAPRYNAPMFQGNVAYQNANVMYPQGFPVFQGLQGQYNGAIATPFANYGVAPSAIPTAQFAPTGPVADYGVVADPAWYIDSGATNHVTKEAGIFSSYSVYHGFDKLHVGNGMGLHIKHVGCTRLNTLAATSIYLNNILHVPTITKNLLSVSKLLADNDVVVEFHKTSYFVKDKKSGIILLKGIARGGLYQVEGPVVVSHAAVSNRVPSNVFCVISNSSSVSNVCSSPVSMISHSNVSNSVHSGEILTDVNISQFNNDASMALSVTHSKSVDYNVLHKRMGHPTVHALKQIVKHLHPSLDINRALKPIFCNACQFGKCHMQHFPSIDTTTIQPLELLHADLWGPAPLLSSQGYHYYLSILDDFTRFTWIFPLVTKSQALQTFIEFQHMIEKCLNRKIKCLQTDWGGEFRPFLPYLAEQGIQFRHPCPYIHHQNGKIERKHRHIVETGLTLLAQAHLPLKFWWNAFHTATFLINRLPTPILDNKSPFEKLFNKRPDYSVMRVFGCACFPYLRPYNHHKLEFRTARCIFLGYSSLHKGYLCLHSSGRIYVSNHVTFDESCFPFQSGVDFSSVSHSCSSSDHSSQSSSHCSSSVCPLIQLDITKSSSSTAADLRFSQSSPDSPSQSSIQSHSEPSTSPVHHLTPPLQSSTGHPMLTRSKAGIFKPKAYITANPTKPTEPATTSKALQDSAWHKAMTDEYQALVNNHTWTLVKPTHPIKVIGNKWVFRIKYNPDGSVSRYKARLVAKGFHQTQGLDFHETFSPVIKSSTIRIILSMAVMNHWVLRQIDINNAFLNGYLTEEVYMQQPEGFIDSSRPDYVCKLHKALYGLKQAPRAWFDRLKLVLTTQWGFTNSISDTSLFFKSTQGHLLLVLVYVDDIIITGSNPQLVQQTITNFQSVFALKDLGALNYFLGVQVIYNKSGIHLSQSKYITDLLAKVHMQDSTPCSTPMLSGVAFTKADSEPFSDVTLYRSTIGALQYATLTRPEIAFSVNKLSQFLSSPTVNHWQACKRVLRYLKGTVNLGLQFYNHGSIQIDCFSDADWAGDRDDRRSVAGYCVYMGPNLVSWCSKKQAVVSRSSAESEYRALAMAAAEVLWIRSLLAEIGLTLPSIPIIWCDNQSAAALASNPKFHSRTKHIELDVHFVREKVAAQCLKVQYISSSEQTADILTKALSYHPFLYLRDKLNLTSSVELEGGC</sequence>
<protein>
    <submittedName>
        <fullName evidence="1">Retrovirus-related pol polyprotein from transposon RE1</fullName>
    </submittedName>
</protein>
<dbReference type="EMBL" id="CM039178">
    <property type="protein sequence ID" value="KAH9679558.1"/>
    <property type="molecule type" value="Genomic_DNA"/>
</dbReference>
<organism evidence="1 2">
    <name type="scientific">Citrus sinensis</name>
    <name type="common">Sweet orange</name>
    <name type="synonym">Citrus aurantium var. sinensis</name>
    <dbReference type="NCBI Taxonomy" id="2711"/>
    <lineage>
        <taxon>Eukaryota</taxon>
        <taxon>Viridiplantae</taxon>
        <taxon>Streptophyta</taxon>
        <taxon>Embryophyta</taxon>
        <taxon>Tracheophyta</taxon>
        <taxon>Spermatophyta</taxon>
        <taxon>Magnoliopsida</taxon>
        <taxon>eudicotyledons</taxon>
        <taxon>Gunneridae</taxon>
        <taxon>Pentapetalae</taxon>
        <taxon>rosids</taxon>
        <taxon>malvids</taxon>
        <taxon>Sapindales</taxon>
        <taxon>Rutaceae</taxon>
        <taxon>Aurantioideae</taxon>
        <taxon>Citrus</taxon>
    </lineage>
</organism>
<reference evidence="2" key="1">
    <citation type="journal article" date="2023" name="Hortic. Res.">
        <title>A chromosome-level phased genome enabling allele-level studies in sweet orange: a case study on citrus Huanglongbing tolerance.</title>
        <authorList>
            <person name="Wu B."/>
            <person name="Yu Q."/>
            <person name="Deng Z."/>
            <person name="Duan Y."/>
            <person name="Luo F."/>
            <person name="Gmitter F. Jr."/>
        </authorList>
    </citation>
    <scope>NUCLEOTIDE SEQUENCE [LARGE SCALE GENOMIC DNA]</scope>
    <source>
        <strain evidence="2">cv. Valencia</strain>
    </source>
</reference>
<proteinExistence type="predicted"/>
<dbReference type="Proteomes" id="UP000829398">
    <property type="component" value="Chromosome 9"/>
</dbReference>
<name>A0ACB8HYA7_CITSI</name>
<evidence type="ECO:0000313" key="1">
    <source>
        <dbReference type="EMBL" id="KAH9679558.1"/>
    </source>
</evidence>